<feature type="DNA-binding region" description="H-T-H motif" evidence="4">
    <location>
        <begin position="29"/>
        <end position="48"/>
    </location>
</feature>
<evidence type="ECO:0000313" key="7">
    <source>
        <dbReference type="Proteomes" id="UP001597417"/>
    </source>
</evidence>
<evidence type="ECO:0000313" key="6">
    <source>
        <dbReference type="EMBL" id="MFD2415187.1"/>
    </source>
</evidence>
<keyword evidence="1" id="KW-0805">Transcription regulation</keyword>
<dbReference type="InterPro" id="IPR009057">
    <property type="entry name" value="Homeodomain-like_sf"/>
</dbReference>
<dbReference type="EMBL" id="JBHUKR010000004">
    <property type="protein sequence ID" value="MFD2415187.1"/>
    <property type="molecule type" value="Genomic_DNA"/>
</dbReference>
<feature type="domain" description="HTH tetR-type" evidence="5">
    <location>
        <begin position="6"/>
        <end position="66"/>
    </location>
</feature>
<protein>
    <submittedName>
        <fullName evidence="6">TetR/AcrR family transcriptional regulator</fullName>
    </submittedName>
</protein>
<evidence type="ECO:0000256" key="4">
    <source>
        <dbReference type="PROSITE-ProRule" id="PRU00335"/>
    </source>
</evidence>
<dbReference type="PRINTS" id="PR00455">
    <property type="entry name" value="HTHTETR"/>
</dbReference>
<dbReference type="PROSITE" id="PS50977">
    <property type="entry name" value="HTH_TETR_2"/>
    <property type="match status" value="1"/>
</dbReference>
<proteinExistence type="predicted"/>
<evidence type="ECO:0000256" key="1">
    <source>
        <dbReference type="ARBA" id="ARBA00023015"/>
    </source>
</evidence>
<dbReference type="InterPro" id="IPR001647">
    <property type="entry name" value="HTH_TetR"/>
</dbReference>
<keyword evidence="2 4" id="KW-0238">DNA-binding</keyword>
<sequence length="190" mass="20691">MARWAPDAPKRLHAAAMELFAERGYDNTTAAEIAERSGLAKSGFFRHFADKREVLFFGQELLNGFLGEAIAAAPADLTPLAAVGSALEGLEVAFQPERREGARIRQVIIDAHPELRERELVKRAAMAEAMATALRRRAVPNPTARLAAEIGEIALNVAYTRWLASETDAPFGEFTREALDEFRAATAGLG</sequence>
<comment type="caution">
    <text evidence="6">The sequence shown here is derived from an EMBL/GenBank/DDBJ whole genome shotgun (WGS) entry which is preliminary data.</text>
</comment>
<organism evidence="6 7">
    <name type="scientific">Amycolatopsis pigmentata</name>
    <dbReference type="NCBI Taxonomy" id="450801"/>
    <lineage>
        <taxon>Bacteria</taxon>
        <taxon>Bacillati</taxon>
        <taxon>Actinomycetota</taxon>
        <taxon>Actinomycetes</taxon>
        <taxon>Pseudonocardiales</taxon>
        <taxon>Pseudonocardiaceae</taxon>
        <taxon>Amycolatopsis</taxon>
    </lineage>
</organism>
<dbReference type="RefSeq" id="WP_378260763.1">
    <property type="nucleotide sequence ID" value="NZ_JBHUKR010000004.1"/>
</dbReference>
<dbReference type="InterPro" id="IPR050109">
    <property type="entry name" value="HTH-type_TetR-like_transc_reg"/>
</dbReference>
<keyword evidence="7" id="KW-1185">Reference proteome</keyword>
<gene>
    <name evidence="6" type="ORF">ACFSXZ_02480</name>
</gene>
<dbReference type="SUPFAM" id="SSF46689">
    <property type="entry name" value="Homeodomain-like"/>
    <property type="match status" value="1"/>
</dbReference>
<evidence type="ECO:0000259" key="5">
    <source>
        <dbReference type="PROSITE" id="PS50977"/>
    </source>
</evidence>
<dbReference type="PANTHER" id="PTHR30055:SF238">
    <property type="entry name" value="MYCOFACTOCIN BIOSYNTHESIS TRANSCRIPTIONAL REGULATOR MFTR-RELATED"/>
    <property type="match status" value="1"/>
</dbReference>
<keyword evidence="3" id="KW-0804">Transcription</keyword>
<evidence type="ECO:0000256" key="3">
    <source>
        <dbReference type="ARBA" id="ARBA00023163"/>
    </source>
</evidence>
<dbReference type="Gene3D" id="1.10.357.10">
    <property type="entry name" value="Tetracycline Repressor, domain 2"/>
    <property type="match status" value="1"/>
</dbReference>
<dbReference type="PANTHER" id="PTHR30055">
    <property type="entry name" value="HTH-TYPE TRANSCRIPTIONAL REGULATOR RUTR"/>
    <property type="match status" value="1"/>
</dbReference>
<dbReference type="Proteomes" id="UP001597417">
    <property type="component" value="Unassembled WGS sequence"/>
</dbReference>
<accession>A0ABW5FMY4</accession>
<reference evidence="7" key="1">
    <citation type="journal article" date="2019" name="Int. J. Syst. Evol. Microbiol.">
        <title>The Global Catalogue of Microorganisms (GCM) 10K type strain sequencing project: providing services to taxonomists for standard genome sequencing and annotation.</title>
        <authorList>
            <consortium name="The Broad Institute Genomics Platform"/>
            <consortium name="The Broad Institute Genome Sequencing Center for Infectious Disease"/>
            <person name="Wu L."/>
            <person name="Ma J."/>
        </authorList>
    </citation>
    <scope>NUCLEOTIDE SEQUENCE [LARGE SCALE GENOMIC DNA]</scope>
    <source>
        <strain evidence="7">CGMCC 4.7645</strain>
    </source>
</reference>
<name>A0ABW5FMY4_9PSEU</name>
<evidence type="ECO:0000256" key="2">
    <source>
        <dbReference type="ARBA" id="ARBA00023125"/>
    </source>
</evidence>
<dbReference type="Pfam" id="PF00440">
    <property type="entry name" value="TetR_N"/>
    <property type="match status" value="1"/>
</dbReference>